<reference evidence="3" key="1">
    <citation type="submission" date="2016-10" db="EMBL/GenBank/DDBJ databases">
        <authorList>
            <person name="Varghese N."/>
            <person name="Submissions S."/>
        </authorList>
    </citation>
    <scope>NUCLEOTIDE SEQUENCE [LARGE SCALE GENOMIC DNA]</scope>
    <source>
        <strain evidence="3">CGMCC 1.10223</strain>
    </source>
</reference>
<sequence length="350" mass="38148">MRKENEGNLNFSKNKASKWKRSSWIAACLALTLVIMAGCSSDNKNTASDAEGAQELTVLLDWYPNAVHTFLYAAEEQGYFKEAGLNVKLQVPADTNDALKLVATGKADLAISYQMQVAVARAEEIPIVSVASLVRHPLNQLFVLESSGVKTPKDLVGKKIGYPSIPLDEAYVNTMVKTDGGDPSALNYVDVGWDLIPAMTTKKVDAIIGGYVNHEKLLLEKEGEKLIALNPADYGVPDYYELVMTASEDGVAGKSEVFKKFLDAAAKGQEYTASHPDEALQVLLDKQSADYPLDAEIEKQSLQVLLPLMDAGSEAFGSQSAESWSNVISWLKEHGQLTKEVKAEDAFRNL</sequence>
<organism evidence="2 3">
    <name type="scientific">Paenibacillus algorifonticola</name>
    <dbReference type="NCBI Taxonomy" id="684063"/>
    <lineage>
        <taxon>Bacteria</taxon>
        <taxon>Bacillati</taxon>
        <taxon>Bacillota</taxon>
        <taxon>Bacilli</taxon>
        <taxon>Bacillales</taxon>
        <taxon>Paenibacillaceae</taxon>
        <taxon>Paenibacillus</taxon>
    </lineage>
</organism>
<name>A0A1I2CQ31_9BACL</name>
<dbReference type="Gene3D" id="3.40.190.10">
    <property type="entry name" value="Periplasmic binding protein-like II"/>
    <property type="match status" value="2"/>
</dbReference>
<protein>
    <submittedName>
        <fullName evidence="2">Putative hydroxymethylpyrimidine transport system substrate-binding protein</fullName>
    </submittedName>
</protein>
<dbReference type="InterPro" id="IPR015168">
    <property type="entry name" value="SsuA/THI5"/>
</dbReference>
<dbReference type="InterPro" id="IPR027939">
    <property type="entry name" value="NMT1/THI5"/>
</dbReference>
<dbReference type="SUPFAM" id="SSF53850">
    <property type="entry name" value="Periplasmic binding protein-like II"/>
    <property type="match status" value="1"/>
</dbReference>
<dbReference type="CDD" id="cd13651">
    <property type="entry name" value="PBP2_ThiY"/>
    <property type="match status" value="1"/>
</dbReference>
<dbReference type="OrthoDB" id="9815602at2"/>
<dbReference type="Proteomes" id="UP000183410">
    <property type="component" value="Unassembled WGS sequence"/>
</dbReference>
<evidence type="ECO:0000313" key="3">
    <source>
        <dbReference type="Proteomes" id="UP000183410"/>
    </source>
</evidence>
<evidence type="ECO:0000313" key="2">
    <source>
        <dbReference type="EMBL" id="SFE70457.1"/>
    </source>
</evidence>
<dbReference type="PANTHER" id="PTHR31528:SF3">
    <property type="entry name" value="THIAMINE BIOSYNTHESIS PROTEIN HI_0357-RELATED"/>
    <property type="match status" value="1"/>
</dbReference>
<feature type="domain" description="SsuA/THI5-like" evidence="1">
    <location>
        <begin position="65"/>
        <end position="279"/>
    </location>
</feature>
<dbReference type="AlphaFoldDB" id="A0A1I2CQ31"/>
<dbReference type="RefSeq" id="WP_082110832.1">
    <property type="nucleotide sequence ID" value="NZ_FONN01000005.1"/>
</dbReference>
<dbReference type="PANTHER" id="PTHR31528">
    <property type="entry name" value="4-AMINO-5-HYDROXYMETHYL-2-METHYLPYRIMIDINE PHOSPHATE SYNTHASE THI11-RELATED"/>
    <property type="match status" value="1"/>
</dbReference>
<dbReference type="GO" id="GO:0009228">
    <property type="term" value="P:thiamine biosynthetic process"/>
    <property type="evidence" value="ECO:0007669"/>
    <property type="project" value="InterPro"/>
</dbReference>
<dbReference type="EMBL" id="FONN01000005">
    <property type="protein sequence ID" value="SFE70457.1"/>
    <property type="molecule type" value="Genomic_DNA"/>
</dbReference>
<keyword evidence="3" id="KW-1185">Reference proteome</keyword>
<dbReference type="Pfam" id="PF09084">
    <property type="entry name" value="NMT1"/>
    <property type="match status" value="1"/>
</dbReference>
<evidence type="ECO:0000259" key="1">
    <source>
        <dbReference type="Pfam" id="PF09084"/>
    </source>
</evidence>
<gene>
    <name evidence="2" type="ORF">SAMN04487969_105210</name>
</gene>
<accession>A0A1I2CQ31</accession>
<proteinExistence type="predicted"/>